<dbReference type="RefSeq" id="WP_090869023.1">
    <property type="nucleotide sequence ID" value="NZ_FNYE01000018.1"/>
</dbReference>
<sequence>MNARAQGNPHWIAAILAQPWLLMLIRTALVSAYVIGGLAKLANFHGAVLEQEHFGLHPGWLWAALAIVVELGGSACVIANRFVWLGAGALAALTAVAMFVANDFWNLKGDAHFFALNAFFEHLGLIAALVMATCLAGVQHSSGHAGFNKRP</sequence>
<evidence type="ECO:0000256" key="5">
    <source>
        <dbReference type="SAM" id="Phobius"/>
    </source>
</evidence>
<proteinExistence type="predicted"/>
<feature type="transmembrane region" description="Helical" evidence="5">
    <location>
        <begin position="59"/>
        <end position="77"/>
    </location>
</feature>
<accession>A0A1H7BM25</accession>
<keyword evidence="7" id="KW-1185">Reference proteome</keyword>
<feature type="transmembrane region" description="Helical" evidence="5">
    <location>
        <begin position="113"/>
        <end position="138"/>
    </location>
</feature>
<feature type="transmembrane region" description="Helical" evidence="5">
    <location>
        <begin position="82"/>
        <end position="101"/>
    </location>
</feature>
<feature type="transmembrane region" description="Helical" evidence="5">
    <location>
        <begin position="20"/>
        <end position="39"/>
    </location>
</feature>
<keyword evidence="3 5" id="KW-1133">Transmembrane helix</keyword>
<dbReference type="STRING" id="667676.SAMN05192539_101878"/>
<evidence type="ECO:0000313" key="6">
    <source>
        <dbReference type="EMBL" id="SEJ78763.1"/>
    </source>
</evidence>
<evidence type="ECO:0000256" key="4">
    <source>
        <dbReference type="ARBA" id="ARBA00023136"/>
    </source>
</evidence>
<dbReference type="Proteomes" id="UP000198866">
    <property type="component" value="Unassembled WGS sequence"/>
</dbReference>
<dbReference type="OrthoDB" id="6522672at2"/>
<reference evidence="7" key="1">
    <citation type="submission" date="2016-10" db="EMBL/GenBank/DDBJ databases">
        <authorList>
            <person name="Varghese N."/>
            <person name="Submissions S."/>
        </authorList>
    </citation>
    <scope>NUCLEOTIDE SEQUENCE [LARGE SCALE GENOMIC DNA]</scope>
    <source>
        <strain evidence="7">LMG 26031</strain>
    </source>
</reference>
<dbReference type="EMBL" id="FNYE01000018">
    <property type="protein sequence ID" value="SEJ78763.1"/>
    <property type="molecule type" value="Genomic_DNA"/>
</dbReference>
<dbReference type="Pfam" id="PF07681">
    <property type="entry name" value="DoxX"/>
    <property type="match status" value="1"/>
</dbReference>
<evidence type="ECO:0000256" key="2">
    <source>
        <dbReference type="ARBA" id="ARBA00022692"/>
    </source>
</evidence>
<gene>
    <name evidence="6" type="ORF">SAMN05192539_101878</name>
</gene>
<dbReference type="InterPro" id="IPR032808">
    <property type="entry name" value="DoxX"/>
</dbReference>
<protein>
    <submittedName>
        <fullName evidence="6">Uncharacterized membrane protein YphA, DoxX/SURF4 family</fullName>
    </submittedName>
</protein>
<evidence type="ECO:0000313" key="7">
    <source>
        <dbReference type="Proteomes" id="UP000198866"/>
    </source>
</evidence>
<name>A0A1H7BM25_9BURK</name>
<comment type="subcellular location">
    <subcellularLocation>
        <location evidence="1">Membrane</location>
        <topology evidence="1">Multi-pass membrane protein</topology>
    </subcellularLocation>
</comment>
<evidence type="ECO:0000256" key="1">
    <source>
        <dbReference type="ARBA" id="ARBA00004141"/>
    </source>
</evidence>
<dbReference type="AlphaFoldDB" id="A0A1H7BM25"/>
<keyword evidence="4 5" id="KW-0472">Membrane</keyword>
<keyword evidence="2 5" id="KW-0812">Transmembrane</keyword>
<evidence type="ECO:0000256" key="3">
    <source>
        <dbReference type="ARBA" id="ARBA00022989"/>
    </source>
</evidence>
<dbReference type="GO" id="GO:0016020">
    <property type="term" value="C:membrane"/>
    <property type="evidence" value="ECO:0007669"/>
    <property type="project" value="UniProtKB-SubCell"/>
</dbReference>
<organism evidence="6 7">
    <name type="scientific">Paraburkholderia diazotrophica</name>
    <dbReference type="NCBI Taxonomy" id="667676"/>
    <lineage>
        <taxon>Bacteria</taxon>
        <taxon>Pseudomonadati</taxon>
        <taxon>Pseudomonadota</taxon>
        <taxon>Betaproteobacteria</taxon>
        <taxon>Burkholderiales</taxon>
        <taxon>Burkholderiaceae</taxon>
        <taxon>Paraburkholderia</taxon>
    </lineage>
</organism>